<dbReference type="InterPro" id="IPR050233">
    <property type="entry name" value="A_thaliana_F-box"/>
</dbReference>
<dbReference type="Pfam" id="PF07734">
    <property type="entry name" value="FBA_1"/>
    <property type="match status" value="1"/>
</dbReference>
<reference evidence="3" key="1">
    <citation type="journal article" date="2011" name="Nat. Genet.">
        <title>The Arabidopsis lyrata genome sequence and the basis of rapid genome size change.</title>
        <authorList>
            <person name="Hu T.T."/>
            <person name="Pattyn P."/>
            <person name="Bakker E.G."/>
            <person name="Cao J."/>
            <person name="Cheng J.-F."/>
            <person name="Clark R.M."/>
            <person name="Fahlgren N."/>
            <person name="Fawcett J.A."/>
            <person name="Grimwood J."/>
            <person name="Gundlach H."/>
            <person name="Haberer G."/>
            <person name="Hollister J.D."/>
            <person name="Ossowski S."/>
            <person name="Ottilar R.P."/>
            <person name="Salamov A.A."/>
            <person name="Schneeberger K."/>
            <person name="Spannagl M."/>
            <person name="Wang X."/>
            <person name="Yang L."/>
            <person name="Nasrallah M.E."/>
            <person name="Bergelson J."/>
            <person name="Carrington J.C."/>
            <person name="Gaut B.S."/>
            <person name="Schmutz J."/>
            <person name="Mayer K.F.X."/>
            <person name="Van de Peer Y."/>
            <person name="Grigoriev I.V."/>
            <person name="Nordborg M."/>
            <person name="Weigel D."/>
            <person name="Guo Y.-L."/>
        </authorList>
    </citation>
    <scope>NUCLEOTIDE SEQUENCE [LARGE SCALE GENOMIC DNA]</scope>
    <source>
        <strain evidence="3">cv. MN47</strain>
    </source>
</reference>
<proteinExistence type="predicted"/>
<dbReference type="InterPro" id="IPR036047">
    <property type="entry name" value="F-box-like_dom_sf"/>
</dbReference>
<gene>
    <name evidence="2" type="ORF">ARALYDRAFT_315690</name>
</gene>
<evidence type="ECO:0000259" key="1">
    <source>
        <dbReference type="PROSITE" id="PS50181"/>
    </source>
</evidence>
<evidence type="ECO:0000313" key="3">
    <source>
        <dbReference type="Proteomes" id="UP000008694"/>
    </source>
</evidence>
<name>D7KUA1_ARALL</name>
<dbReference type="HOGENOM" id="CLU_034692_2_1_1"/>
<dbReference type="CDD" id="cd22157">
    <property type="entry name" value="F-box_AtFBW1-like"/>
    <property type="match status" value="1"/>
</dbReference>
<dbReference type="InterPro" id="IPR001810">
    <property type="entry name" value="F-box_dom"/>
</dbReference>
<keyword evidence="3" id="KW-1185">Reference proteome</keyword>
<dbReference type="AlphaFoldDB" id="D7KUA1"/>
<feature type="domain" description="F-box" evidence="1">
    <location>
        <begin position="1"/>
        <end position="51"/>
    </location>
</feature>
<dbReference type="SUPFAM" id="SSF81383">
    <property type="entry name" value="F-box domain"/>
    <property type="match status" value="1"/>
</dbReference>
<dbReference type="PROSITE" id="PS50181">
    <property type="entry name" value="FBOX"/>
    <property type="match status" value="1"/>
</dbReference>
<dbReference type="Gene3D" id="1.20.1280.50">
    <property type="match status" value="1"/>
</dbReference>
<dbReference type="NCBIfam" id="TIGR01640">
    <property type="entry name" value="F_box_assoc_1"/>
    <property type="match status" value="1"/>
</dbReference>
<dbReference type="Gramene" id="fgenesh1_pm.C_scaffold_2000723">
    <property type="protein sequence ID" value="fgenesh1_pm.C_scaffold_2000723"/>
    <property type="gene ID" value="fgenesh1_pm.C_scaffold_2000723"/>
</dbReference>
<evidence type="ECO:0000313" key="2">
    <source>
        <dbReference type="EMBL" id="EFH63317.1"/>
    </source>
</evidence>
<dbReference type="Proteomes" id="UP000008694">
    <property type="component" value="Unassembled WGS sequence"/>
</dbReference>
<protein>
    <recommendedName>
        <fullName evidence="1">F-box domain-containing protein</fullName>
    </recommendedName>
</protein>
<dbReference type="InterPro" id="IPR006527">
    <property type="entry name" value="F-box-assoc_dom_typ1"/>
</dbReference>
<accession>D7KUA1</accession>
<dbReference type="PANTHER" id="PTHR47993">
    <property type="entry name" value="OS09G0372900 PROTEIN-RELATED"/>
    <property type="match status" value="1"/>
</dbReference>
<dbReference type="EMBL" id="GL348714">
    <property type="protein sequence ID" value="EFH63317.1"/>
    <property type="molecule type" value="Genomic_DNA"/>
</dbReference>
<dbReference type="Pfam" id="PF00646">
    <property type="entry name" value="F-box"/>
    <property type="match status" value="1"/>
</dbReference>
<organism evidence="3">
    <name type="scientific">Arabidopsis lyrata subsp. lyrata</name>
    <name type="common">Lyre-leaved rock-cress</name>
    <dbReference type="NCBI Taxonomy" id="81972"/>
    <lineage>
        <taxon>Eukaryota</taxon>
        <taxon>Viridiplantae</taxon>
        <taxon>Streptophyta</taxon>
        <taxon>Embryophyta</taxon>
        <taxon>Tracheophyta</taxon>
        <taxon>Spermatophyta</taxon>
        <taxon>Magnoliopsida</taxon>
        <taxon>eudicotyledons</taxon>
        <taxon>Gunneridae</taxon>
        <taxon>Pentapetalae</taxon>
        <taxon>rosids</taxon>
        <taxon>malvids</taxon>
        <taxon>Brassicales</taxon>
        <taxon>Brassicaceae</taxon>
        <taxon>Camelineae</taxon>
        <taxon>Arabidopsis</taxon>
    </lineage>
</organism>
<dbReference type="SMART" id="SM00256">
    <property type="entry name" value="FBOX"/>
    <property type="match status" value="1"/>
</dbReference>
<sequence length="353" mass="41182">MVLLVKLPSDLEEDILSRLPPRSLIRFKTVCKRWNALFNDKWFLNNHLVRARPQFIFITESKSYSIDIDLCGTIEVRELAADFPCHAIDLMDTTIMACDEFLFRDFWKQGVAVWNPWFHFCGVGYDNSIPEKGYKILGYFDCLRRVSDTYEVGYRRVAIYECSSHALKFIDGPFKQWPMMVPLSLNGNLYWLTQNPETREHFIRSFDFSSEIFKPFCLLPCQKNRSSDRLILAVYKGDRFSLLKQCYVTETIDIWVTKKNIDGEEVVWTNLMTFPRTNLPKLVNKICGISYFIFDKTLIICCGDGQLGAACIYILRGDMFRKIHIDLGIIRFSHCVYLPNLISVPLEFISLQV</sequence>
<dbReference type="STRING" id="81972.D7KUA1"/>
<dbReference type="InterPro" id="IPR017451">
    <property type="entry name" value="F-box-assoc_interact_dom"/>
</dbReference>
<dbReference type="PANTHER" id="PTHR47993:SF280">
    <property type="entry name" value="F-BOX DOMAIN-CONTAINING PROTEIN"/>
    <property type="match status" value="1"/>
</dbReference>